<accession>A0A897N8P9</accession>
<dbReference type="AlphaFoldDB" id="A0A897N8P9"/>
<evidence type="ECO:0000313" key="1">
    <source>
        <dbReference type="EMBL" id="QSG10780.1"/>
    </source>
</evidence>
<evidence type="ECO:0000313" key="2">
    <source>
        <dbReference type="Proteomes" id="UP000663305"/>
    </source>
</evidence>
<name>A0A897N8P9_9EURY</name>
<dbReference type="EMBL" id="CP064789">
    <property type="protein sequence ID" value="QSG10780.1"/>
    <property type="molecule type" value="Genomic_DNA"/>
</dbReference>
<proteinExistence type="predicted"/>
<organism evidence="1 2">
    <name type="scientific">Halapricum desulfuricans</name>
    <dbReference type="NCBI Taxonomy" id="2841257"/>
    <lineage>
        <taxon>Archaea</taxon>
        <taxon>Methanobacteriati</taxon>
        <taxon>Methanobacteriota</taxon>
        <taxon>Stenosarchaea group</taxon>
        <taxon>Halobacteria</taxon>
        <taxon>Halobacteriales</taxon>
        <taxon>Haloarculaceae</taxon>
        <taxon>Halapricum</taxon>
    </lineage>
</organism>
<dbReference type="Proteomes" id="UP000663305">
    <property type="component" value="Chromosome"/>
</dbReference>
<gene>
    <name evidence="1" type="ORF">HSBGL_0343</name>
</gene>
<protein>
    <submittedName>
        <fullName evidence="1">Uncharacterized protein</fullName>
    </submittedName>
</protein>
<reference evidence="1" key="1">
    <citation type="submission" date="2020-11" db="EMBL/GenBank/DDBJ databases">
        <title>Carbohydrate-dependent, anaerobic sulfur respiration: A novel catabolism in halophilic archaea.</title>
        <authorList>
            <person name="Sorokin D.Y."/>
            <person name="Messina E."/>
            <person name="Smedile F."/>
            <person name="La Cono V."/>
            <person name="Hallsworth J.E."/>
            <person name="Yakimov M.M."/>
        </authorList>
    </citation>
    <scope>NUCLEOTIDE SEQUENCE</scope>
    <source>
        <strain evidence="1">HSR-Bgl</strain>
    </source>
</reference>
<sequence length="74" mass="8462">MCRPPALSLSPRGWLAFTTSRRVARDMLNELTSTCEHCDRELDDEHCMLVYETDAGQRRAYECDCGAVTITVHR</sequence>